<reference evidence="4" key="1">
    <citation type="submission" date="2021-03" db="EMBL/GenBank/DDBJ databases">
        <authorList>
            <person name="Tagirdzhanova G."/>
        </authorList>
    </citation>
    <scope>NUCLEOTIDE SEQUENCE</scope>
</reference>
<dbReference type="SUPFAM" id="SSF51735">
    <property type="entry name" value="NAD(P)-binding Rossmann-fold domains"/>
    <property type="match status" value="1"/>
</dbReference>
<keyword evidence="2" id="KW-0812">Transmembrane</keyword>
<keyword evidence="2" id="KW-0472">Membrane</keyword>
<evidence type="ECO:0000313" key="5">
    <source>
        <dbReference type="Proteomes" id="UP000664203"/>
    </source>
</evidence>
<dbReference type="Gene3D" id="3.40.50.720">
    <property type="entry name" value="NAD(P)-binding Rossmann-like Domain"/>
    <property type="match status" value="1"/>
</dbReference>
<accession>A0A8H3ITE1</accession>
<feature type="transmembrane region" description="Helical" evidence="2">
    <location>
        <begin position="237"/>
        <end position="257"/>
    </location>
</feature>
<dbReference type="Pfam" id="PF13460">
    <property type="entry name" value="NAD_binding_10"/>
    <property type="match status" value="1"/>
</dbReference>
<feature type="domain" description="NAD(P)-binding" evidence="3">
    <location>
        <begin position="8"/>
        <end position="211"/>
    </location>
</feature>
<evidence type="ECO:0000256" key="1">
    <source>
        <dbReference type="ARBA" id="ARBA00038376"/>
    </source>
</evidence>
<sequence>MPTYAILGVTGSTGSSLLRYLHERPEKVNINLYARSASKVESLHPYVKTAKNIQSFVGDLSSAELLKDCLRNVDVIFSAVAQNNNEPGCSIARRTAHSIVSALEALRKEEGLSFKCPVLVFLSSASLNPTFAGATPWLLHWVLERGCYYVYGDLKESIEYLKEQSWIPLITAEPPALTQDISRGYELSLHEVMPGISYDDLARGMVQMAEEDGGHKWVGKGVGIKATGNVKINFLPLIWYLVVGLIAYFSPAAWGVLQRAGLNP</sequence>
<organism evidence="4 5">
    <name type="scientific">Alectoria fallacina</name>
    <dbReference type="NCBI Taxonomy" id="1903189"/>
    <lineage>
        <taxon>Eukaryota</taxon>
        <taxon>Fungi</taxon>
        <taxon>Dikarya</taxon>
        <taxon>Ascomycota</taxon>
        <taxon>Pezizomycotina</taxon>
        <taxon>Lecanoromycetes</taxon>
        <taxon>OSLEUM clade</taxon>
        <taxon>Lecanoromycetidae</taxon>
        <taxon>Lecanorales</taxon>
        <taxon>Lecanorineae</taxon>
        <taxon>Parmeliaceae</taxon>
        <taxon>Alectoria</taxon>
    </lineage>
</organism>
<dbReference type="InterPro" id="IPR036291">
    <property type="entry name" value="NAD(P)-bd_dom_sf"/>
</dbReference>
<gene>
    <name evidence="4" type="ORF">ALECFALPRED_005368</name>
</gene>
<keyword evidence="2" id="KW-1133">Transmembrane helix</keyword>
<dbReference type="AlphaFoldDB" id="A0A8H3ITE1"/>
<comment type="caution">
    <text evidence="4">The sequence shown here is derived from an EMBL/GenBank/DDBJ whole genome shotgun (WGS) entry which is preliminary data.</text>
</comment>
<dbReference type="PANTHER" id="PTHR43355">
    <property type="entry name" value="FLAVIN REDUCTASE (NADPH)"/>
    <property type="match status" value="1"/>
</dbReference>
<comment type="similarity">
    <text evidence="1">Belongs to the avfA family.</text>
</comment>
<name>A0A8H3ITE1_9LECA</name>
<evidence type="ECO:0000256" key="2">
    <source>
        <dbReference type="SAM" id="Phobius"/>
    </source>
</evidence>
<keyword evidence="5" id="KW-1185">Reference proteome</keyword>
<dbReference type="InterPro" id="IPR016040">
    <property type="entry name" value="NAD(P)-bd_dom"/>
</dbReference>
<evidence type="ECO:0000313" key="4">
    <source>
        <dbReference type="EMBL" id="CAF9932755.1"/>
    </source>
</evidence>
<evidence type="ECO:0000259" key="3">
    <source>
        <dbReference type="Pfam" id="PF13460"/>
    </source>
</evidence>
<dbReference type="InterPro" id="IPR051606">
    <property type="entry name" value="Polyketide_Oxido-like"/>
</dbReference>
<dbReference type="EMBL" id="CAJPDR010000335">
    <property type="protein sequence ID" value="CAF9932755.1"/>
    <property type="molecule type" value="Genomic_DNA"/>
</dbReference>
<dbReference type="OrthoDB" id="10254221at2759"/>
<dbReference type="PANTHER" id="PTHR43355:SF2">
    <property type="entry name" value="FLAVIN REDUCTASE (NADPH)"/>
    <property type="match status" value="1"/>
</dbReference>
<dbReference type="Proteomes" id="UP000664203">
    <property type="component" value="Unassembled WGS sequence"/>
</dbReference>
<protein>
    <recommendedName>
        <fullName evidence="3">NAD(P)-binding domain-containing protein</fullName>
    </recommendedName>
</protein>
<dbReference type="GO" id="GO:0016646">
    <property type="term" value="F:oxidoreductase activity, acting on the CH-NH group of donors, NAD or NADP as acceptor"/>
    <property type="evidence" value="ECO:0007669"/>
    <property type="project" value="TreeGrafter"/>
</dbReference>
<proteinExistence type="inferred from homology"/>